<dbReference type="Proteomes" id="UP000661696">
    <property type="component" value="Unassembled WGS sequence"/>
</dbReference>
<comment type="caution">
    <text evidence="2">The sequence shown here is derived from an EMBL/GenBank/DDBJ whole genome shotgun (WGS) entry which is preliminary data.</text>
</comment>
<reference evidence="2 3" key="1">
    <citation type="submission" date="2020-12" db="EMBL/GenBank/DDBJ databases">
        <title>Chryseobacterium endoalhailicus sp. nov., isolated from seed of leguminous plant.</title>
        <authorList>
            <person name="Zhang X."/>
        </authorList>
    </citation>
    <scope>NUCLEOTIDE SEQUENCE [LARGE SCALE GENOMIC DNA]</scope>
    <source>
        <strain evidence="2 3">L7</strain>
    </source>
</reference>
<keyword evidence="1" id="KW-0472">Membrane</keyword>
<feature type="transmembrane region" description="Helical" evidence="1">
    <location>
        <begin position="37"/>
        <end position="55"/>
    </location>
</feature>
<keyword evidence="1" id="KW-0812">Transmembrane</keyword>
<feature type="transmembrane region" description="Helical" evidence="1">
    <location>
        <begin position="12"/>
        <end position="31"/>
    </location>
</feature>
<sequence>MISINNKNAILLRYFLWISLLFLPVSAAALYFYQSEILIICIFLLFVIGIVRFMFTGYVEITAYHEYIAVKEYRISGGKNARSFTPIALEDIREFYIRENTLVFHTEFESKVRNTSFSVKYFTEKQKNELITALTELIRKSKAA</sequence>
<keyword evidence="1" id="KW-1133">Transmembrane helix</keyword>
<evidence type="ECO:0000313" key="2">
    <source>
        <dbReference type="EMBL" id="MBL1221543.1"/>
    </source>
</evidence>
<dbReference type="RefSeq" id="WP_202091295.1">
    <property type="nucleotide sequence ID" value="NZ_JAELVM010000002.1"/>
</dbReference>
<evidence type="ECO:0000256" key="1">
    <source>
        <dbReference type="SAM" id="Phobius"/>
    </source>
</evidence>
<evidence type="ECO:0008006" key="4">
    <source>
        <dbReference type="Google" id="ProtNLM"/>
    </source>
</evidence>
<accession>A0ABS1QG07</accession>
<name>A0ABS1QG07_9FLAO</name>
<gene>
    <name evidence="2" type="ORF">JET18_11875</name>
</gene>
<organism evidence="2 3">
    <name type="scientific">Chryseobacterium endalhagicum</name>
    <dbReference type="NCBI Taxonomy" id="2797638"/>
    <lineage>
        <taxon>Bacteria</taxon>
        <taxon>Pseudomonadati</taxon>
        <taxon>Bacteroidota</taxon>
        <taxon>Flavobacteriia</taxon>
        <taxon>Flavobacteriales</taxon>
        <taxon>Weeksellaceae</taxon>
        <taxon>Chryseobacterium group</taxon>
        <taxon>Chryseobacterium</taxon>
    </lineage>
</organism>
<evidence type="ECO:0000313" key="3">
    <source>
        <dbReference type="Proteomes" id="UP000661696"/>
    </source>
</evidence>
<keyword evidence="3" id="KW-1185">Reference proteome</keyword>
<proteinExistence type="predicted"/>
<protein>
    <recommendedName>
        <fullName evidence="4">PH domain-containing protein</fullName>
    </recommendedName>
</protein>
<dbReference type="EMBL" id="JAELVM010000002">
    <property type="protein sequence ID" value="MBL1221543.1"/>
    <property type="molecule type" value="Genomic_DNA"/>
</dbReference>